<dbReference type="eggNOG" id="COG0242">
    <property type="taxonomic scope" value="Bacteria"/>
</dbReference>
<feature type="binding site" evidence="2">
    <location>
        <position position="137"/>
    </location>
    <ligand>
        <name>Fe cation</name>
        <dbReference type="ChEBI" id="CHEBI:24875"/>
    </ligand>
</feature>
<name>Q30NX3_SULDN</name>
<dbReference type="GO" id="GO:0046872">
    <property type="term" value="F:metal ion binding"/>
    <property type="evidence" value="ECO:0007669"/>
    <property type="project" value="UniProtKB-KW"/>
</dbReference>
<gene>
    <name evidence="2" type="primary">def</name>
    <name evidence="3" type="ordered locus">Suden_2034</name>
</gene>
<dbReference type="PANTHER" id="PTHR10458:SF22">
    <property type="entry name" value="PEPTIDE DEFORMYLASE"/>
    <property type="match status" value="1"/>
</dbReference>
<dbReference type="SUPFAM" id="SSF56420">
    <property type="entry name" value="Peptide deformylase"/>
    <property type="match status" value="1"/>
</dbReference>
<dbReference type="Gene3D" id="3.90.45.10">
    <property type="entry name" value="Peptide deformylase"/>
    <property type="match status" value="1"/>
</dbReference>
<dbReference type="HOGENOM" id="CLU_061901_2_0_7"/>
<dbReference type="InterPro" id="IPR023635">
    <property type="entry name" value="Peptide_deformylase"/>
</dbReference>
<comment type="function">
    <text evidence="2">Removes the formyl group from the N-terminal Met of newly synthesized proteins. Requires at least a dipeptide for an efficient rate of reaction. N-terminal L-methionine is a prerequisite for activity but the enzyme has broad specificity at other positions.</text>
</comment>
<sequence length="178" mass="20564">MKLTIVEYPDKRLKEKSKIVEKFDEELHKLLEAMYASMIESNGIGLAAIQVGYAKQVLLLNIPDDNDEQSRDSLIEMINPIITQSEGETIYQEGCLSVPSFYEDVSRFERVCVNYQDREGNTKTIEATGLLSVAIQHEIDHLHGVLFIDKLSYSRRKKFEKEYKKVQKEKKLSKNQFA</sequence>
<feature type="active site" evidence="2">
    <location>
        <position position="138"/>
    </location>
</feature>
<dbReference type="Pfam" id="PF01327">
    <property type="entry name" value="Pep_deformylase"/>
    <property type="match status" value="1"/>
</dbReference>
<keyword evidence="2" id="KW-0479">Metal-binding</keyword>
<proteinExistence type="inferred from homology"/>
<dbReference type="GO" id="GO:0042586">
    <property type="term" value="F:peptide deformylase activity"/>
    <property type="evidence" value="ECO:0007669"/>
    <property type="project" value="UniProtKB-UniRule"/>
</dbReference>
<organism evidence="3 4">
    <name type="scientific">Sulfurimonas denitrificans (strain ATCC 33889 / DSM 1251)</name>
    <name type="common">Thiomicrospira denitrificans (strain ATCC 33889 / DSM 1251)</name>
    <dbReference type="NCBI Taxonomy" id="326298"/>
    <lineage>
        <taxon>Bacteria</taxon>
        <taxon>Pseudomonadati</taxon>
        <taxon>Campylobacterota</taxon>
        <taxon>Epsilonproteobacteria</taxon>
        <taxon>Campylobacterales</taxon>
        <taxon>Sulfurimonadaceae</taxon>
        <taxon>Sulfurimonas</taxon>
    </lineage>
</organism>
<dbReference type="GO" id="GO:0006412">
    <property type="term" value="P:translation"/>
    <property type="evidence" value="ECO:0007669"/>
    <property type="project" value="UniProtKB-UniRule"/>
</dbReference>
<comment type="similarity">
    <text evidence="1 2">Belongs to the polypeptide deformylase family.</text>
</comment>
<evidence type="ECO:0000256" key="1">
    <source>
        <dbReference type="ARBA" id="ARBA00010759"/>
    </source>
</evidence>
<dbReference type="OrthoDB" id="9804313at2"/>
<dbReference type="PRINTS" id="PR01576">
    <property type="entry name" value="PDEFORMYLASE"/>
</dbReference>
<dbReference type="RefSeq" id="WP_011373648.1">
    <property type="nucleotide sequence ID" value="NC_007575.1"/>
</dbReference>
<dbReference type="STRING" id="326298.Suden_2034"/>
<dbReference type="AlphaFoldDB" id="Q30NX3"/>
<dbReference type="EC" id="3.5.1.88" evidence="2"/>
<keyword evidence="2 3" id="KW-0378">Hydrolase</keyword>
<dbReference type="KEGG" id="tdn:Suden_2034"/>
<protein>
    <recommendedName>
        <fullName evidence="2">Peptide deformylase</fullName>
        <shortName evidence="2">PDF</shortName>
        <ecNumber evidence="2">3.5.1.88</ecNumber>
    </recommendedName>
    <alternativeName>
        <fullName evidence="2">Polypeptide deformylase</fullName>
    </alternativeName>
</protein>
<accession>Q30NX3</accession>
<dbReference type="PANTHER" id="PTHR10458">
    <property type="entry name" value="PEPTIDE DEFORMYLASE"/>
    <property type="match status" value="1"/>
</dbReference>
<keyword evidence="2" id="KW-0408">Iron</keyword>
<dbReference type="InterPro" id="IPR036821">
    <property type="entry name" value="Peptide_deformylase_sf"/>
</dbReference>
<keyword evidence="4" id="KW-1185">Reference proteome</keyword>
<dbReference type="NCBIfam" id="TIGR00079">
    <property type="entry name" value="pept_deformyl"/>
    <property type="match status" value="1"/>
</dbReference>
<feature type="binding site" evidence="2">
    <location>
        <position position="95"/>
    </location>
    <ligand>
        <name>Fe cation</name>
        <dbReference type="ChEBI" id="CHEBI:24875"/>
    </ligand>
</feature>
<evidence type="ECO:0000313" key="3">
    <source>
        <dbReference type="EMBL" id="ABB45308.1"/>
    </source>
</evidence>
<evidence type="ECO:0000256" key="2">
    <source>
        <dbReference type="HAMAP-Rule" id="MF_00163"/>
    </source>
</evidence>
<dbReference type="CDD" id="cd00487">
    <property type="entry name" value="Pep_deformylase"/>
    <property type="match status" value="1"/>
</dbReference>
<dbReference type="Proteomes" id="UP000002714">
    <property type="component" value="Chromosome"/>
</dbReference>
<dbReference type="EMBL" id="CP000153">
    <property type="protein sequence ID" value="ABB45308.1"/>
    <property type="molecule type" value="Genomic_DNA"/>
</dbReference>
<comment type="cofactor">
    <cofactor evidence="2">
        <name>Fe(2+)</name>
        <dbReference type="ChEBI" id="CHEBI:29033"/>
    </cofactor>
    <text evidence="2">Binds 1 Fe(2+) ion.</text>
</comment>
<keyword evidence="2" id="KW-0648">Protein biosynthesis</keyword>
<reference evidence="3 4" key="1">
    <citation type="journal article" date="2008" name="Appl. Environ. Microbiol.">
        <title>Genome of the epsilonproteobacterial chemolithoautotroph Sulfurimonas denitrificans.</title>
        <authorList>
            <person name="Sievert S.M."/>
            <person name="Scott K.M."/>
            <person name="Klotz M.G."/>
            <person name="Chain P.S.G."/>
            <person name="Hauser L.J."/>
            <person name="Hemp J."/>
            <person name="Huegler M."/>
            <person name="Land M."/>
            <person name="Lapidus A."/>
            <person name="Larimer F.W."/>
            <person name="Lucas S."/>
            <person name="Malfatti S.A."/>
            <person name="Meyer F."/>
            <person name="Paulsen I.T."/>
            <person name="Ren Q."/>
            <person name="Simon J."/>
            <person name="Bailey K."/>
            <person name="Diaz E."/>
            <person name="Fitzpatrick K.A."/>
            <person name="Glover B."/>
            <person name="Gwatney N."/>
            <person name="Korajkic A."/>
            <person name="Long A."/>
            <person name="Mobberley J.M."/>
            <person name="Pantry S.N."/>
            <person name="Pazder G."/>
            <person name="Peterson S."/>
            <person name="Quintanilla J.D."/>
            <person name="Sprinkle R."/>
            <person name="Stephens J."/>
            <person name="Thomas P."/>
            <person name="Vaughn R."/>
            <person name="Weber M.J."/>
            <person name="Wooten L.L."/>
        </authorList>
    </citation>
    <scope>NUCLEOTIDE SEQUENCE [LARGE SCALE GENOMIC DNA]</scope>
    <source>
        <strain evidence="4">ATCC 33889 / DSM 1251</strain>
    </source>
</reference>
<dbReference type="HAMAP" id="MF_00163">
    <property type="entry name" value="Pep_deformylase"/>
    <property type="match status" value="1"/>
</dbReference>
<feature type="binding site" evidence="2">
    <location>
        <position position="141"/>
    </location>
    <ligand>
        <name>Fe cation</name>
        <dbReference type="ChEBI" id="CHEBI:24875"/>
    </ligand>
</feature>
<comment type="catalytic activity">
    <reaction evidence="2">
        <text>N-terminal N-formyl-L-methionyl-[peptide] + H2O = N-terminal L-methionyl-[peptide] + formate</text>
        <dbReference type="Rhea" id="RHEA:24420"/>
        <dbReference type="Rhea" id="RHEA-COMP:10639"/>
        <dbReference type="Rhea" id="RHEA-COMP:10640"/>
        <dbReference type="ChEBI" id="CHEBI:15377"/>
        <dbReference type="ChEBI" id="CHEBI:15740"/>
        <dbReference type="ChEBI" id="CHEBI:49298"/>
        <dbReference type="ChEBI" id="CHEBI:64731"/>
        <dbReference type="EC" id="3.5.1.88"/>
    </reaction>
</comment>
<dbReference type="NCBIfam" id="NF001159">
    <property type="entry name" value="PRK00150.1-3"/>
    <property type="match status" value="1"/>
</dbReference>
<evidence type="ECO:0000313" key="4">
    <source>
        <dbReference type="Proteomes" id="UP000002714"/>
    </source>
</evidence>
<dbReference type="PIRSF" id="PIRSF004749">
    <property type="entry name" value="Pep_def"/>
    <property type="match status" value="1"/>
</dbReference>